<dbReference type="EMBL" id="MGEK01000004">
    <property type="protein sequence ID" value="OGL82976.1"/>
    <property type="molecule type" value="Genomic_DNA"/>
</dbReference>
<keyword evidence="2 3" id="KW-0143">Chaperone</keyword>
<dbReference type="GO" id="GO:0000774">
    <property type="term" value="F:adenyl-nucleotide exchange factor activity"/>
    <property type="evidence" value="ECO:0007669"/>
    <property type="project" value="InterPro"/>
</dbReference>
<comment type="function">
    <text evidence="3">Participates actively in the response to hyperosmotic and heat shock by preventing the aggregation of stress-denatured proteins, in association with DnaK and GrpE. It is the nucleotide exchange factor for DnaK and may function as a thermosensor. Unfolded proteins bind initially to DnaJ; upon interaction with the DnaJ-bound protein, DnaK hydrolyzes its bound ATP, resulting in the formation of a stable complex. GrpE releases ADP from DnaK; ATP binding to DnaK triggers the release of the substrate protein, thus completing the reaction cycle. Several rounds of ATP-dependent interactions between DnaJ, DnaK and GrpE are required for fully efficient folding.</text>
</comment>
<evidence type="ECO:0000256" key="1">
    <source>
        <dbReference type="ARBA" id="ARBA00009054"/>
    </source>
</evidence>
<dbReference type="GO" id="GO:0042803">
    <property type="term" value="F:protein homodimerization activity"/>
    <property type="evidence" value="ECO:0007669"/>
    <property type="project" value="InterPro"/>
</dbReference>
<comment type="subunit">
    <text evidence="3">Homodimer.</text>
</comment>
<dbReference type="SUPFAM" id="SSF51064">
    <property type="entry name" value="Head domain of nucleotide exchange factor GrpE"/>
    <property type="match status" value="1"/>
</dbReference>
<reference evidence="5 6" key="1">
    <citation type="journal article" date="2016" name="Nat. Commun.">
        <title>Thousands of microbial genomes shed light on interconnected biogeochemical processes in an aquifer system.</title>
        <authorList>
            <person name="Anantharaman K."/>
            <person name="Brown C.T."/>
            <person name="Hug L.A."/>
            <person name="Sharon I."/>
            <person name="Castelle C.J."/>
            <person name="Probst A.J."/>
            <person name="Thomas B.C."/>
            <person name="Singh A."/>
            <person name="Wilkins M.J."/>
            <person name="Karaoz U."/>
            <person name="Brodie E.L."/>
            <person name="Williams K.H."/>
            <person name="Hubbard S.S."/>
            <person name="Banfield J.F."/>
        </authorList>
    </citation>
    <scope>NUCLEOTIDE SEQUENCE [LARGE SCALE GENOMIC DNA]</scope>
</reference>
<dbReference type="HAMAP" id="MF_01151">
    <property type="entry name" value="GrpE"/>
    <property type="match status" value="1"/>
</dbReference>
<evidence type="ECO:0000256" key="3">
    <source>
        <dbReference type="HAMAP-Rule" id="MF_01151"/>
    </source>
</evidence>
<dbReference type="Gene3D" id="2.30.22.10">
    <property type="entry name" value="Head domain of nucleotide exchange factor GrpE"/>
    <property type="match status" value="1"/>
</dbReference>
<protein>
    <recommendedName>
        <fullName evidence="3">Protein GrpE</fullName>
    </recommendedName>
    <alternativeName>
        <fullName evidence="3">HSP-70 cofactor</fullName>
    </alternativeName>
</protein>
<name>A0A1F7UXJ4_9BACT</name>
<dbReference type="InterPro" id="IPR009012">
    <property type="entry name" value="GrpE_head"/>
</dbReference>
<dbReference type="PANTHER" id="PTHR21237">
    <property type="entry name" value="GRPE PROTEIN"/>
    <property type="match status" value="1"/>
</dbReference>
<keyword evidence="3" id="KW-0346">Stress response</keyword>
<dbReference type="Pfam" id="PF01025">
    <property type="entry name" value="GrpE"/>
    <property type="match status" value="1"/>
</dbReference>
<dbReference type="SUPFAM" id="SSF58014">
    <property type="entry name" value="Coiled-coil domain of nucleotide exchange factor GrpE"/>
    <property type="match status" value="1"/>
</dbReference>
<dbReference type="Gene3D" id="3.90.20.20">
    <property type="match status" value="1"/>
</dbReference>
<accession>A0A1F7UXJ4</accession>
<dbReference type="PANTHER" id="PTHR21237:SF23">
    <property type="entry name" value="GRPE PROTEIN HOMOLOG, MITOCHONDRIAL"/>
    <property type="match status" value="1"/>
</dbReference>
<dbReference type="InterPro" id="IPR013805">
    <property type="entry name" value="GrpE_CC"/>
</dbReference>
<dbReference type="GO" id="GO:0006457">
    <property type="term" value="P:protein folding"/>
    <property type="evidence" value="ECO:0007669"/>
    <property type="project" value="InterPro"/>
</dbReference>
<keyword evidence="3" id="KW-0963">Cytoplasm</keyword>
<evidence type="ECO:0000256" key="2">
    <source>
        <dbReference type="ARBA" id="ARBA00023186"/>
    </source>
</evidence>
<comment type="similarity">
    <text evidence="1 3 4">Belongs to the GrpE family.</text>
</comment>
<organism evidence="5 6">
    <name type="scientific">Candidatus Uhrbacteria bacterium RIFCSPLOWO2_01_FULL_47_25</name>
    <dbReference type="NCBI Taxonomy" id="1802402"/>
    <lineage>
        <taxon>Bacteria</taxon>
        <taxon>Candidatus Uhriibacteriota</taxon>
    </lineage>
</organism>
<comment type="subcellular location">
    <subcellularLocation>
        <location evidence="3">Cytoplasm</location>
    </subcellularLocation>
</comment>
<dbReference type="GO" id="GO:0051082">
    <property type="term" value="F:unfolded protein binding"/>
    <property type="evidence" value="ECO:0007669"/>
    <property type="project" value="TreeGrafter"/>
</dbReference>
<gene>
    <name evidence="3" type="primary">grpE</name>
    <name evidence="5" type="ORF">A2936_03415</name>
</gene>
<dbReference type="GO" id="GO:0051087">
    <property type="term" value="F:protein-folding chaperone binding"/>
    <property type="evidence" value="ECO:0007669"/>
    <property type="project" value="InterPro"/>
</dbReference>
<evidence type="ECO:0000256" key="4">
    <source>
        <dbReference type="RuleBase" id="RU004478"/>
    </source>
</evidence>
<comment type="caution">
    <text evidence="5">The sequence shown here is derived from an EMBL/GenBank/DDBJ whole genome shotgun (WGS) entry which is preliminary data.</text>
</comment>
<dbReference type="AlphaFoldDB" id="A0A1F7UXJ4"/>
<dbReference type="Proteomes" id="UP000176846">
    <property type="component" value="Unassembled WGS sequence"/>
</dbReference>
<evidence type="ECO:0000313" key="5">
    <source>
        <dbReference type="EMBL" id="OGL82976.1"/>
    </source>
</evidence>
<evidence type="ECO:0000313" key="6">
    <source>
        <dbReference type="Proteomes" id="UP000176846"/>
    </source>
</evidence>
<dbReference type="PRINTS" id="PR00773">
    <property type="entry name" value="GRPEPROTEIN"/>
</dbReference>
<dbReference type="GO" id="GO:0005737">
    <property type="term" value="C:cytoplasm"/>
    <property type="evidence" value="ECO:0007669"/>
    <property type="project" value="UniProtKB-SubCell"/>
</dbReference>
<dbReference type="InterPro" id="IPR000740">
    <property type="entry name" value="GrpE"/>
</dbReference>
<sequence>MSDALNNNLSATPLENLEEKIKELEQQVEENFAGWQRARADYQNLKKEGEKKQAQLMVEAKKILLAEILPIYDHLKQAMNIPHNGNHFLEWRRGIEQIKNQWDALLKRWQVEDVPTVGEKFNPEIHEAVEHHDSGNETISRELQGGYKVEGQLLYPARVIVGEDTNSAKQHTFDSDK</sequence>
<proteinExistence type="inferred from homology"/>